<evidence type="ECO:0000313" key="9">
    <source>
        <dbReference type="EMBL" id="TLD95736.1"/>
    </source>
</evidence>
<feature type="transmembrane region" description="Helical" evidence="8">
    <location>
        <begin position="6"/>
        <end position="27"/>
    </location>
</feature>
<dbReference type="GO" id="GO:0008324">
    <property type="term" value="F:monoatomic cation transmembrane transporter activity"/>
    <property type="evidence" value="ECO:0007669"/>
    <property type="project" value="InterPro"/>
</dbReference>
<evidence type="ECO:0000256" key="8">
    <source>
        <dbReference type="SAM" id="Phobius"/>
    </source>
</evidence>
<dbReference type="GO" id="GO:0005886">
    <property type="term" value="C:plasma membrane"/>
    <property type="evidence" value="ECO:0007669"/>
    <property type="project" value="UniProtKB-SubCell"/>
</dbReference>
<dbReference type="GO" id="GO:0030001">
    <property type="term" value="P:metal ion transport"/>
    <property type="evidence" value="ECO:0007669"/>
    <property type="project" value="UniProtKB-ARBA"/>
</dbReference>
<evidence type="ECO:0000313" key="10">
    <source>
        <dbReference type="Proteomes" id="UP000029733"/>
    </source>
</evidence>
<keyword evidence="6" id="KW-0406">Ion transport</keyword>
<evidence type="ECO:0000256" key="2">
    <source>
        <dbReference type="ARBA" id="ARBA00022448"/>
    </source>
</evidence>
<feature type="transmembrane region" description="Helical" evidence="8">
    <location>
        <begin position="358"/>
        <end position="379"/>
    </location>
</feature>
<keyword evidence="5 8" id="KW-1133">Transmembrane helix</keyword>
<keyword evidence="10" id="KW-1185">Reference proteome</keyword>
<feature type="transmembrane region" description="Helical" evidence="8">
    <location>
        <begin position="417"/>
        <end position="440"/>
    </location>
</feature>
<evidence type="ECO:0000256" key="1">
    <source>
        <dbReference type="ARBA" id="ARBA00004651"/>
    </source>
</evidence>
<feature type="transmembrane region" description="Helical" evidence="8">
    <location>
        <begin position="122"/>
        <end position="143"/>
    </location>
</feature>
<dbReference type="EMBL" id="JRPR02000007">
    <property type="protein sequence ID" value="TLD95736.1"/>
    <property type="molecule type" value="Genomic_DNA"/>
</dbReference>
<protein>
    <submittedName>
        <fullName evidence="9">Potassium transporter</fullName>
    </submittedName>
</protein>
<dbReference type="RefSeq" id="WP_034353307.1">
    <property type="nucleotide sequence ID" value="NZ_JRPR02000007.1"/>
</dbReference>
<name>A0A4U8T7U6_9HELI</name>
<comment type="caution">
    <text evidence="9">The sequence shown here is derived from an EMBL/GenBank/DDBJ whole genome shotgun (WGS) entry which is preliminary data.</text>
</comment>
<keyword evidence="7 8" id="KW-0472">Membrane</keyword>
<dbReference type="STRING" id="1677920.LS71_02710"/>
<dbReference type="Pfam" id="PF02386">
    <property type="entry name" value="TrkH"/>
    <property type="match status" value="1"/>
</dbReference>
<dbReference type="PANTHER" id="PTHR32024:SF1">
    <property type="entry name" value="KTR SYSTEM POTASSIUM UPTAKE PROTEIN B"/>
    <property type="match status" value="1"/>
</dbReference>
<reference evidence="9 10" key="1">
    <citation type="journal article" date="2014" name="Genome Announc.">
        <title>Draft genome sequences of eight enterohepatic helicobacter species isolated from both laboratory and wild rodents.</title>
        <authorList>
            <person name="Sheh A."/>
            <person name="Shen Z."/>
            <person name="Fox J.G."/>
        </authorList>
    </citation>
    <scope>NUCLEOTIDE SEQUENCE [LARGE SCALE GENOMIC DNA]</scope>
    <source>
        <strain evidence="9 10">MIT 09-6949</strain>
    </source>
</reference>
<organism evidence="9 10">
    <name type="scientific">Helicobacter jaachi</name>
    <dbReference type="NCBI Taxonomy" id="1677920"/>
    <lineage>
        <taxon>Bacteria</taxon>
        <taxon>Pseudomonadati</taxon>
        <taxon>Campylobacterota</taxon>
        <taxon>Epsilonproteobacteria</taxon>
        <taxon>Campylobacterales</taxon>
        <taxon>Helicobacteraceae</taxon>
        <taxon>Helicobacter</taxon>
    </lineage>
</organism>
<dbReference type="OrthoDB" id="9810952at2"/>
<keyword evidence="3" id="KW-1003">Cell membrane</keyword>
<dbReference type="PROSITE" id="PS51257">
    <property type="entry name" value="PROKAR_LIPOPROTEIN"/>
    <property type="match status" value="1"/>
</dbReference>
<gene>
    <name evidence="9" type="ORF">LS71_007795</name>
</gene>
<feature type="transmembrane region" description="Helical" evidence="8">
    <location>
        <begin position="307"/>
        <end position="338"/>
    </location>
</feature>
<accession>A0A4U8T7U6</accession>
<evidence type="ECO:0000256" key="4">
    <source>
        <dbReference type="ARBA" id="ARBA00022692"/>
    </source>
</evidence>
<feature type="transmembrane region" description="Helical" evidence="8">
    <location>
        <begin position="149"/>
        <end position="171"/>
    </location>
</feature>
<dbReference type="AlphaFoldDB" id="A0A4U8T7U6"/>
<dbReference type="Proteomes" id="UP000029733">
    <property type="component" value="Unassembled WGS sequence"/>
</dbReference>
<evidence type="ECO:0000256" key="5">
    <source>
        <dbReference type="ARBA" id="ARBA00022989"/>
    </source>
</evidence>
<dbReference type="InterPro" id="IPR003445">
    <property type="entry name" value="Cat_transpt"/>
</dbReference>
<evidence type="ECO:0000256" key="3">
    <source>
        <dbReference type="ARBA" id="ARBA00022475"/>
    </source>
</evidence>
<feature type="transmembrane region" description="Helical" evidence="8">
    <location>
        <begin position="183"/>
        <end position="203"/>
    </location>
</feature>
<keyword evidence="4 8" id="KW-0812">Transmembrane</keyword>
<feature type="transmembrane region" description="Helical" evidence="8">
    <location>
        <begin position="238"/>
        <end position="257"/>
    </location>
</feature>
<proteinExistence type="predicted"/>
<dbReference type="PANTHER" id="PTHR32024">
    <property type="entry name" value="TRK SYSTEM POTASSIUM UPTAKE PROTEIN TRKG-RELATED"/>
    <property type="match status" value="1"/>
</dbReference>
<feature type="transmembrane region" description="Helical" evidence="8">
    <location>
        <begin position="66"/>
        <end position="91"/>
    </location>
</feature>
<keyword evidence="2" id="KW-0813">Transport</keyword>
<evidence type="ECO:0000256" key="7">
    <source>
        <dbReference type="ARBA" id="ARBA00023136"/>
    </source>
</evidence>
<feature type="transmembrane region" description="Helical" evidence="8">
    <location>
        <begin position="34"/>
        <end position="54"/>
    </location>
</feature>
<sequence length="459" mass="50161">MHLKSMQILVLGYVCIIIVGACILLLPGMHTTPITFLEALFTSASAFTCTGLIIKDTAVDFTILGQSVIIVLIWFGGFGYMSLLGIVYVLLRRRLSHMELNMIKGALNHPSVDGMTHFLKKILVFVLILEGVGALVLFIYFYYCKDFDVGKAAFAGIFHAISALNNAGFSIFSTNLMDYRQSLVVNFVICSLVICGSLGYIVLVELHAFTHSYFSNFVRACIHKCDMVKIRLSLHTRIVATYTIGLLLIGFCFVLLLEYNNAKTLGSFTFFDKALSSFFISVNYRTSGFNTIDLSGLKDSTLFFSSLLMLVGGAPGGSAGGIKVTTLAVLLAFCIALFNDAKPALFKRAISESSIKKAIVVAIIALFSIVITSFCIAIFQEDTRFMLIMFEVCSAFATVGVSTGNGGTLSLSANFNFFSQLCIIALMIMGKVGILAFWLICVGKRKQSHIALQEENVTI</sequence>
<evidence type="ECO:0000256" key="6">
    <source>
        <dbReference type="ARBA" id="ARBA00023065"/>
    </source>
</evidence>
<comment type="subcellular location">
    <subcellularLocation>
        <location evidence="1">Cell membrane</location>
        <topology evidence="1">Multi-pass membrane protein</topology>
    </subcellularLocation>
</comment>